<feature type="region of interest" description="Disordered" evidence="1">
    <location>
        <begin position="236"/>
        <end position="276"/>
    </location>
</feature>
<reference evidence="3" key="1">
    <citation type="journal article" date="2023" name="Plant J.">
        <title>Genome sequences and population genomics provide insights into the demographic history, inbreeding, and mutation load of two 'living fossil' tree species of Dipteronia.</title>
        <authorList>
            <person name="Feng Y."/>
            <person name="Comes H.P."/>
            <person name="Chen J."/>
            <person name="Zhu S."/>
            <person name="Lu R."/>
            <person name="Zhang X."/>
            <person name="Li P."/>
            <person name="Qiu J."/>
            <person name="Olsen K.M."/>
            <person name="Qiu Y."/>
        </authorList>
    </citation>
    <scope>NUCLEOTIDE SEQUENCE</scope>
    <source>
        <strain evidence="3">KIB01</strain>
    </source>
</reference>
<evidence type="ECO:0000259" key="2">
    <source>
        <dbReference type="Pfam" id="PF03108"/>
    </source>
</evidence>
<gene>
    <name evidence="3" type="ORF">Ddye_001280</name>
</gene>
<evidence type="ECO:0000313" key="4">
    <source>
        <dbReference type="Proteomes" id="UP001280121"/>
    </source>
</evidence>
<keyword evidence="4" id="KW-1185">Reference proteome</keyword>
<dbReference type="PANTHER" id="PTHR31973">
    <property type="entry name" value="POLYPROTEIN, PUTATIVE-RELATED"/>
    <property type="match status" value="1"/>
</dbReference>
<protein>
    <recommendedName>
        <fullName evidence="2">Transposase MuDR plant domain-containing protein</fullName>
    </recommendedName>
</protein>
<proteinExistence type="predicted"/>
<evidence type="ECO:0000313" key="3">
    <source>
        <dbReference type="EMBL" id="KAK2662706.1"/>
    </source>
</evidence>
<dbReference type="Pfam" id="PF03108">
    <property type="entry name" value="DBD_Tnp_Mut"/>
    <property type="match status" value="1"/>
</dbReference>
<feature type="region of interest" description="Disordered" evidence="1">
    <location>
        <begin position="1"/>
        <end position="24"/>
    </location>
</feature>
<feature type="compositionally biased region" description="Polar residues" evidence="1">
    <location>
        <begin position="1"/>
        <end position="17"/>
    </location>
</feature>
<dbReference type="Proteomes" id="UP001280121">
    <property type="component" value="Unassembled WGS sequence"/>
</dbReference>
<dbReference type="AlphaFoldDB" id="A0AAD9XNS8"/>
<dbReference type="PANTHER" id="PTHR31973:SF187">
    <property type="entry name" value="MUTATOR TRANSPOSASE MUDRA PROTEIN"/>
    <property type="match status" value="1"/>
</dbReference>
<name>A0AAD9XNS8_9ROSI</name>
<feature type="compositionally biased region" description="Acidic residues" evidence="1">
    <location>
        <begin position="237"/>
        <end position="253"/>
    </location>
</feature>
<evidence type="ECO:0000256" key="1">
    <source>
        <dbReference type="SAM" id="MobiDB-lite"/>
    </source>
</evidence>
<feature type="domain" description="Transposase MuDR plant" evidence="2">
    <location>
        <begin position="305"/>
        <end position="363"/>
    </location>
</feature>
<sequence>MGNSTVKSATLTGTQRQLDGKQHDMATKFDRERVVSGKVLVVENKSLSASLCRKPAFFLSKTFSTKNLNNKATNHRQHQRHHHRVSSSSVFVEAVDARRGPGFVFMLDARTFMFNGTTTFLGKHFEFGSFERDFISLKDLWDSAMHEVLGLEARVGDKFRQEVQIPWNAEVREIENDVGLMDLLSEFEQRKPNIDPIQHPNPEQEPIVLTDSSSPLFEDDANYNSYGSLNQTSIHDSEDEISNENNGVEDEVPNENNGLGDELPNNCGDENDNLSDVNEDDITEEEVVDNPIMDTTFRLRDDGRITIEVGWLFRNSTHFREVLLDYSIQEGFKLQRIKNEKRRITYGCEANSCLWRVHGSPTSDRITYILKTLTNDHNYLAVPKNRDVTSSWFGKRFELIIKENPDINIRVLGSVILRQYGVHVPDHTLYRAKKYALNIGVEDPNQSYNKLYRYGHIIMERNPESYVKIKIITNPNPQILATFERFYLSFQA</sequence>
<organism evidence="3 4">
    <name type="scientific">Dipteronia dyeriana</name>
    <dbReference type="NCBI Taxonomy" id="168575"/>
    <lineage>
        <taxon>Eukaryota</taxon>
        <taxon>Viridiplantae</taxon>
        <taxon>Streptophyta</taxon>
        <taxon>Embryophyta</taxon>
        <taxon>Tracheophyta</taxon>
        <taxon>Spermatophyta</taxon>
        <taxon>Magnoliopsida</taxon>
        <taxon>eudicotyledons</taxon>
        <taxon>Gunneridae</taxon>
        <taxon>Pentapetalae</taxon>
        <taxon>rosids</taxon>
        <taxon>malvids</taxon>
        <taxon>Sapindales</taxon>
        <taxon>Sapindaceae</taxon>
        <taxon>Hippocastanoideae</taxon>
        <taxon>Acereae</taxon>
        <taxon>Dipteronia</taxon>
    </lineage>
</organism>
<comment type="caution">
    <text evidence="3">The sequence shown here is derived from an EMBL/GenBank/DDBJ whole genome shotgun (WGS) entry which is preliminary data.</text>
</comment>
<dbReference type="InterPro" id="IPR004332">
    <property type="entry name" value="Transposase_MuDR"/>
</dbReference>
<accession>A0AAD9XNS8</accession>
<dbReference type="EMBL" id="JANJYI010000001">
    <property type="protein sequence ID" value="KAK2662706.1"/>
    <property type="molecule type" value="Genomic_DNA"/>
</dbReference>